<protein>
    <submittedName>
        <fullName evidence="2">MBL fold metallo-hydrolase</fullName>
    </submittedName>
</protein>
<proteinExistence type="predicted"/>
<dbReference type="RefSeq" id="WP_377359648.1">
    <property type="nucleotide sequence ID" value="NZ_JBHTCM010000012.1"/>
</dbReference>
<organism evidence="2 3">
    <name type="scientific">Rhodocista pekingensis</name>
    <dbReference type="NCBI Taxonomy" id="201185"/>
    <lineage>
        <taxon>Bacteria</taxon>
        <taxon>Pseudomonadati</taxon>
        <taxon>Pseudomonadota</taxon>
        <taxon>Alphaproteobacteria</taxon>
        <taxon>Rhodospirillales</taxon>
        <taxon>Azospirillaceae</taxon>
        <taxon>Rhodocista</taxon>
    </lineage>
</organism>
<reference evidence="3" key="1">
    <citation type="journal article" date="2019" name="Int. J. Syst. Evol. Microbiol.">
        <title>The Global Catalogue of Microorganisms (GCM) 10K type strain sequencing project: providing services to taxonomists for standard genome sequencing and annotation.</title>
        <authorList>
            <consortium name="The Broad Institute Genomics Platform"/>
            <consortium name="The Broad Institute Genome Sequencing Center for Infectious Disease"/>
            <person name="Wu L."/>
            <person name="Ma J."/>
        </authorList>
    </citation>
    <scope>NUCLEOTIDE SEQUENCE [LARGE SCALE GENOMIC DNA]</scope>
    <source>
        <strain evidence="3">CGMCC 1.16275</strain>
    </source>
</reference>
<accession>A0ABW2KYM7</accession>
<dbReference type="SUPFAM" id="SSF56281">
    <property type="entry name" value="Metallo-hydrolase/oxidoreductase"/>
    <property type="match status" value="1"/>
</dbReference>
<evidence type="ECO:0000313" key="2">
    <source>
        <dbReference type="EMBL" id="MFC7334095.1"/>
    </source>
</evidence>
<name>A0ABW2KYM7_9PROT</name>
<evidence type="ECO:0000259" key="1">
    <source>
        <dbReference type="SMART" id="SM00849"/>
    </source>
</evidence>
<dbReference type="InterPro" id="IPR036866">
    <property type="entry name" value="RibonucZ/Hydroxyglut_hydro"/>
</dbReference>
<sequence length="276" mass="30566">MDFRVTFWGVRGTFPCAYASHLGFGGNTSCVEVQAGDRTLLLDAGSGLRAAGKHLRRDGIKHATMLVTHTHWDHITGFPFFEPAYCPDFSMDILGGHLEGVACISEALATCMESPLFPVPLETMRADLRFSWIQPGDVLDIDRGITIRTASMNHPGGAIGYRIECAGRSVCYVTDTEHVPGLMDTNILRLIEGADMVIYDASYTDEEFEQRRGWGHSTWSEGVKLCQEAGARRLCLFHHDPDHDDATMTAIERAARERMPTAFAAREGTTLDLLRD</sequence>
<dbReference type="EMBL" id="JBHTCM010000012">
    <property type="protein sequence ID" value="MFC7334095.1"/>
    <property type="molecule type" value="Genomic_DNA"/>
</dbReference>
<evidence type="ECO:0000313" key="3">
    <source>
        <dbReference type="Proteomes" id="UP001596456"/>
    </source>
</evidence>
<dbReference type="CDD" id="cd07715">
    <property type="entry name" value="TaR3-like_MBL-fold"/>
    <property type="match status" value="1"/>
</dbReference>
<gene>
    <name evidence="2" type="ORF">ACFQPS_13060</name>
</gene>
<feature type="domain" description="Metallo-beta-lactamase" evidence="1">
    <location>
        <begin position="27"/>
        <end position="216"/>
    </location>
</feature>
<comment type="caution">
    <text evidence="2">The sequence shown here is derived from an EMBL/GenBank/DDBJ whole genome shotgun (WGS) entry which is preliminary data.</text>
</comment>
<dbReference type="Pfam" id="PF12706">
    <property type="entry name" value="Lactamase_B_2"/>
    <property type="match status" value="1"/>
</dbReference>
<dbReference type="InterPro" id="IPR001279">
    <property type="entry name" value="Metallo-B-lactamas"/>
</dbReference>
<dbReference type="SMART" id="SM00849">
    <property type="entry name" value="Lactamase_B"/>
    <property type="match status" value="1"/>
</dbReference>
<dbReference type="PANTHER" id="PTHR42663:SF4">
    <property type="entry name" value="SLL1036 PROTEIN"/>
    <property type="match status" value="1"/>
</dbReference>
<keyword evidence="3" id="KW-1185">Reference proteome</keyword>
<dbReference type="Gene3D" id="3.60.15.10">
    <property type="entry name" value="Ribonuclease Z/Hydroxyacylglutathione hydrolase-like"/>
    <property type="match status" value="1"/>
</dbReference>
<dbReference type="PANTHER" id="PTHR42663">
    <property type="entry name" value="HYDROLASE C777.06C-RELATED-RELATED"/>
    <property type="match status" value="1"/>
</dbReference>
<dbReference type="Proteomes" id="UP001596456">
    <property type="component" value="Unassembled WGS sequence"/>
</dbReference>